<dbReference type="EMBL" id="CP096040">
    <property type="protein sequence ID" value="USQ95729.1"/>
    <property type="molecule type" value="Genomic_DNA"/>
</dbReference>
<evidence type="ECO:0000259" key="1">
    <source>
        <dbReference type="Pfam" id="PF01551"/>
    </source>
</evidence>
<dbReference type="Proteomes" id="UP001057520">
    <property type="component" value="Chromosome"/>
</dbReference>
<dbReference type="InterPro" id="IPR050570">
    <property type="entry name" value="Cell_wall_metabolism_enzyme"/>
</dbReference>
<feature type="domain" description="M23ase beta-sheet core" evidence="1">
    <location>
        <begin position="115"/>
        <end position="210"/>
    </location>
</feature>
<dbReference type="CDD" id="cd12797">
    <property type="entry name" value="M23_peptidase"/>
    <property type="match status" value="1"/>
</dbReference>
<dbReference type="Pfam" id="PF01551">
    <property type="entry name" value="Peptidase_M23"/>
    <property type="match status" value="1"/>
</dbReference>
<dbReference type="InterPro" id="IPR011055">
    <property type="entry name" value="Dup_hybrid_motif"/>
</dbReference>
<dbReference type="PANTHER" id="PTHR21666">
    <property type="entry name" value="PEPTIDASE-RELATED"/>
    <property type="match status" value="1"/>
</dbReference>
<name>A0ABY4ZU58_9CAUL</name>
<keyword evidence="3" id="KW-1185">Reference proteome</keyword>
<accession>A0ABY4ZU58</accession>
<dbReference type="SUPFAM" id="SSF51261">
    <property type="entry name" value="Duplicated hybrid motif"/>
    <property type="match status" value="1"/>
</dbReference>
<gene>
    <name evidence="2" type="ORF">MZV50_24860</name>
</gene>
<dbReference type="Gene3D" id="2.70.70.10">
    <property type="entry name" value="Glucose Permease (Domain IIA)"/>
    <property type="match status" value="1"/>
</dbReference>
<proteinExistence type="predicted"/>
<reference evidence="2 3" key="1">
    <citation type="submission" date="2022-04" db="EMBL/GenBank/DDBJ databases">
        <title>Genome sequence of soybean root-associated Caulobacter segnis RL271.</title>
        <authorList>
            <person name="Longley R."/>
            <person name="Bonito G."/>
            <person name="Trigodet F."/>
            <person name="Crosson S."/>
            <person name="Fiebig A."/>
        </authorList>
    </citation>
    <scope>NUCLEOTIDE SEQUENCE [LARGE SCALE GENOMIC DNA]</scope>
    <source>
        <strain evidence="2 3">RL271</strain>
    </source>
</reference>
<dbReference type="PANTHER" id="PTHR21666:SF270">
    <property type="entry name" value="MUREIN HYDROLASE ACTIVATOR ENVC"/>
    <property type="match status" value="1"/>
</dbReference>
<dbReference type="InterPro" id="IPR016047">
    <property type="entry name" value="M23ase_b-sheet_dom"/>
</dbReference>
<organism evidence="2 3">
    <name type="scientific">Caulobacter segnis</name>
    <dbReference type="NCBI Taxonomy" id="88688"/>
    <lineage>
        <taxon>Bacteria</taxon>
        <taxon>Pseudomonadati</taxon>
        <taxon>Pseudomonadota</taxon>
        <taxon>Alphaproteobacteria</taxon>
        <taxon>Caulobacterales</taxon>
        <taxon>Caulobacteraceae</taxon>
        <taxon>Caulobacter</taxon>
    </lineage>
</organism>
<protein>
    <submittedName>
        <fullName evidence="2">M23 family metallopeptidase</fullName>
    </submittedName>
</protein>
<evidence type="ECO:0000313" key="3">
    <source>
        <dbReference type="Proteomes" id="UP001057520"/>
    </source>
</evidence>
<evidence type="ECO:0000313" key="2">
    <source>
        <dbReference type="EMBL" id="USQ95729.1"/>
    </source>
</evidence>
<sequence length="269" mass="28919">MTVRDGQAVLGRFDGTFVELDVSDHTRRLTIEAGGNTFSLDLPAEDGPMLGPPLRGGPWAAIYKADWPRGHRRVFYAPDGVSRLPGRTAIDWVKLDDQGRIAVGDPDLARDALGYGAEVLAVADAVVAAARDGVPEAERVSRNGKHPQDLAAGNYVSLDLGRGRFAVYEHLIPGSLRVRIGDRVRKGQVIGRLGFSGDSTGPHLHLHVADAAAPLLGEGVGYGFERFTLLGRYEDLGRLGSAPWTPLEGLDSERRDELPGSDVVVRFPA</sequence>